<dbReference type="SMART" id="SM00043">
    <property type="entry name" value="CY"/>
    <property type="match status" value="1"/>
</dbReference>
<protein>
    <recommendedName>
        <fullName evidence="3">Cystatin domain-containing protein</fullName>
    </recommendedName>
</protein>
<evidence type="ECO:0000313" key="5">
    <source>
        <dbReference type="Proteomes" id="UP000494040"/>
    </source>
</evidence>
<dbReference type="AlphaFoldDB" id="A0A8I6RLU6"/>
<organism evidence="4 5">
    <name type="scientific">Cimex lectularius</name>
    <name type="common">Bed bug</name>
    <name type="synonym">Acanthia lectularia</name>
    <dbReference type="NCBI Taxonomy" id="79782"/>
    <lineage>
        <taxon>Eukaryota</taxon>
        <taxon>Metazoa</taxon>
        <taxon>Ecdysozoa</taxon>
        <taxon>Arthropoda</taxon>
        <taxon>Hexapoda</taxon>
        <taxon>Insecta</taxon>
        <taxon>Pterygota</taxon>
        <taxon>Neoptera</taxon>
        <taxon>Paraneoptera</taxon>
        <taxon>Hemiptera</taxon>
        <taxon>Heteroptera</taxon>
        <taxon>Panheteroptera</taxon>
        <taxon>Cimicomorpha</taxon>
        <taxon>Cimicidae</taxon>
        <taxon>Cimex</taxon>
    </lineage>
</organism>
<feature type="domain" description="Cystatin" evidence="3">
    <location>
        <begin position="19"/>
        <end position="106"/>
    </location>
</feature>
<dbReference type="PROSITE" id="PS00287">
    <property type="entry name" value="CYSTATIN"/>
    <property type="match status" value="1"/>
</dbReference>
<evidence type="ECO:0000256" key="1">
    <source>
        <dbReference type="ARBA" id="ARBA00009403"/>
    </source>
</evidence>
<reference evidence="4" key="1">
    <citation type="submission" date="2022-01" db="UniProtKB">
        <authorList>
            <consortium name="EnsemblMetazoa"/>
        </authorList>
    </citation>
    <scope>IDENTIFICATION</scope>
</reference>
<evidence type="ECO:0000256" key="2">
    <source>
        <dbReference type="SAM" id="SignalP"/>
    </source>
</evidence>
<dbReference type="Gene3D" id="3.10.450.10">
    <property type="match status" value="1"/>
</dbReference>
<evidence type="ECO:0000313" key="4">
    <source>
        <dbReference type="EnsemblMetazoa" id="XP_014248688.1"/>
    </source>
</evidence>
<proteinExistence type="inferred from homology"/>
<comment type="similarity">
    <text evidence="1">Belongs to the cystatin family.</text>
</comment>
<keyword evidence="5" id="KW-1185">Reference proteome</keyword>
<dbReference type="CDD" id="cd00042">
    <property type="entry name" value="CY"/>
    <property type="match status" value="1"/>
</dbReference>
<feature type="chain" id="PRO_5035235999" description="Cystatin domain-containing protein" evidence="2">
    <location>
        <begin position="19"/>
        <end position="108"/>
    </location>
</feature>
<dbReference type="GO" id="GO:0004869">
    <property type="term" value="F:cysteine-type endopeptidase inhibitor activity"/>
    <property type="evidence" value="ECO:0007669"/>
    <property type="project" value="InterPro"/>
</dbReference>
<dbReference type="KEGG" id="clec:106666191"/>
<evidence type="ECO:0000259" key="3">
    <source>
        <dbReference type="SMART" id="SM00043"/>
    </source>
</evidence>
<keyword evidence="2" id="KW-0732">Signal</keyword>
<dbReference type="RefSeq" id="XP_014248688.1">
    <property type="nucleotide sequence ID" value="XM_014393202.2"/>
</dbReference>
<dbReference type="Pfam" id="PF00031">
    <property type="entry name" value="Cystatin"/>
    <property type="match status" value="1"/>
</dbReference>
<dbReference type="Proteomes" id="UP000494040">
    <property type="component" value="Unassembled WGS sequence"/>
</dbReference>
<accession>A0A8I6RLU6</accession>
<feature type="signal peptide" evidence="2">
    <location>
        <begin position="1"/>
        <end position="18"/>
    </location>
</feature>
<dbReference type="InterPro" id="IPR018073">
    <property type="entry name" value="Prot_inh_cystat_CS"/>
</dbReference>
<dbReference type="OrthoDB" id="6601276at2759"/>
<dbReference type="GeneID" id="106666191"/>
<dbReference type="InterPro" id="IPR046350">
    <property type="entry name" value="Cystatin_sf"/>
</dbReference>
<dbReference type="EnsemblMetazoa" id="XM_014393202.2">
    <property type="protein sequence ID" value="XP_014248688.1"/>
    <property type="gene ID" value="LOC106666191"/>
</dbReference>
<dbReference type="SUPFAM" id="SSF54403">
    <property type="entry name" value="Cystatin/monellin"/>
    <property type="match status" value="1"/>
</dbReference>
<name>A0A8I6RLU6_CIMLE</name>
<sequence>MFSFKLFALIALFTLAYASCPGCPEKQDSNLPEVKKHLEHIVKKEMDSNVLFNVVSVTTQVVAGIKYTVEFETEDPNTHVKNECKVVYVVQSWITELPNVLNLTCNKM</sequence>
<dbReference type="InterPro" id="IPR000010">
    <property type="entry name" value="Cystatin_dom"/>
</dbReference>